<keyword evidence="1" id="KW-0175">Coiled coil</keyword>
<dbReference type="Proteomes" id="UP001595962">
    <property type="component" value="Unassembled WGS sequence"/>
</dbReference>
<dbReference type="EMBL" id="JBHSGB010000010">
    <property type="protein sequence ID" value="MFC4655909.1"/>
    <property type="molecule type" value="Genomic_DNA"/>
</dbReference>
<evidence type="ECO:0000256" key="1">
    <source>
        <dbReference type="SAM" id="Coils"/>
    </source>
</evidence>
<keyword evidence="3" id="KW-1185">Reference proteome</keyword>
<protein>
    <submittedName>
        <fullName evidence="2">Primosomal replication protein PriC</fullName>
    </submittedName>
</protein>
<proteinExistence type="predicted"/>
<dbReference type="Gene3D" id="1.20.1270.340">
    <property type="match status" value="1"/>
</dbReference>
<evidence type="ECO:0000313" key="3">
    <source>
        <dbReference type="Proteomes" id="UP001595962"/>
    </source>
</evidence>
<dbReference type="Pfam" id="PF07445">
    <property type="entry name" value="PriC"/>
    <property type="match status" value="1"/>
</dbReference>
<dbReference type="InterPro" id="IPR010890">
    <property type="entry name" value="PriC"/>
</dbReference>
<feature type="coiled-coil region" evidence="1">
    <location>
        <begin position="76"/>
        <end position="124"/>
    </location>
</feature>
<dbReference type="RefSeq" id="WP_377334450.1">
    <property type="nucleotide sequence ID" value="NZ_JBHSGB010000010.1"/>
</dbReference>
<comment type="caution">
    <text evidence="2">The sequence shown here is derived from an EMBL/GenBank/DDBJ whole genome shotgun (WGS) entry which is preliminary data.</text>
</comment>
<evidence type="ECO:0000313" key="2">
    <source>
        <dbReference type="EMBL" id="MFC4655909.1"/>
    </source>
</evidence>
<organism evidence="2 3">
    <name type="scientific">Rheinheimera marina</name>
    <dbReference type="NCBI Taxonomy" id="1774958"/>
    <lineage>
        <taxon>Bacteria</taxon>
        <taxon>Pseudomonadati</taxon>
        <taxon>Pseudomonadota</taxon>
        <taxon>Gammaproteobacteria</taxon>
        <taxon>Chromatiales</taxon>
        <taxon>Chromatiaceae</taxon>
        <taxon>Rheinheimera</taxon>
    </lineage>
</organism>
<accession>A0ABV9JNX8</accession>
<name>A0ABV9JNX8_9GAMM</name>
<dbReference type="InterPro" id="IPR038338">
    <property type="entry name" value="PriC_sf"/>
</dbReference>
<sequence length="189" mass="21828">MQNQLSILTEQLHHLASQAEQLDQQQAQWSKKPWFDTDLFQSRSPYLIDYVQEAEQCLKRLKQAMQSQSPSAALLAAKLAQQVDALRRAFETKELRALKGKPRVKTQRQKAEQLVGQLRQSTQQLYSQLSTTKGYEQRLLDMLQLEQQALSQQKSSPERVLALQARLGRCRKAISELEAQIQWAEQHQS</sequence>
<reference evidence="3" key="1">
    <citation type="journal article" date="2019" name="Int. J. Syst. Evol. Microbiol.">
        <title>The Global Catalogue of Microorganisms (GCM) 10K type strain sequencing project: providing services to taxonomists for standard genome sequencing and annotation.</title>
        <authorList>
            <consortium name="The Broad Institute Genomics Platform"/>
            <consortium name="The Broad Institute Genome Sequencing Center for Infectious Disease"/>
            <person name="Wu L."/>
            <person name="Ma J."/>
        </authorList>
    </citation>
    <scope>NUCLEOTIDE SEQUENCE [LARGE SCALE GENOMIC DNA]</scope>
    <source>
        <strain evidence="3">DT28</strain>
    </source>
</reference>
<gene>
    <name evidence="2" type="primary">priC</name>
    <name evidence="2" type="ORF">ACFO3I_12910</name>
</gene>